<feature type="compositionally biased region" description="Basic and acidic residues" evidence="16">
    <location>
        <begin position="977"/>
        <end position="991"/>
    </location>
</feature>
<dbReference type="PROSITE" id="PS51194">
    <property type="entry name" value="HELICASE_CTER"/>
    <property type="match status" value="1"/>
</dbReference>
<feature type="compositionally biased region" description="Low complexity" evidence="16">
    <location>
        <begin position="1"/>
        <end position="16"/>
    </location>
</feature>
<evidence type="ECO:0000256" key="6">
    <source>
        <dbReference type="ARBA" id="ARBA00022769"/>
    </source>
</evidence>
<evidence type="ECO:0000256" key="2">
    <source>
        <dbReference type="ARBA" id="ARBA00008533"/>
    </source>
</evidence>
<proteinExistence type="inferred from homology"/>
<evidence type="ECO:0000256" key="7">
    <source>
        <dbReference type="ARBA" id="ARBA00022840"/>
    </source>
</evidence>
<dbReference type="Gene3D" id="4.10.860.10">
    <property type="entry name" value="UVR domain"/>
    <property type="match status" value="1"/>
</dbReference>
<evidence type="ECO:0000256" key="9">
    <source>
        <dbReference type="ARBA" id="ARBA00023204"/>
    </source>
</evidence>
<dbReference type="InterPro" id="IPR001650">
    <property type="entry name" value="Helicase_C-like"/>
</dbReference>
<feature type="compositionally biased region" description="Basic and acidic residues" evidence="16">
    <location>
        <begin position="936"/>
        <end position="952"/>
    </location>
</feature>
<dbReference type="InterPro" id="IPR001943">
    <property type="entry name" value="UVR_dom"/>
</dbReference>
<evidence type="ECO:0000256" key="3">
    <source>
        <dbReference type="ARBA" id="ARBA00022490"/>
    </source>
</evidence>
<dbReference type="GO" id="GO:0016887">
    <property type="term" value="F:ATP hydrolysis activity"/>
    <property type="evidence" value="ECO:0007669"/>
    <property type="project" value="InterPro"/>
</dbReference>
<dbReference type="KEGG" id="emx:FKV68_10895"/>
<dbReference type="PANTHER" id="PTHR24029">
    <property type="entry name" value="UVRABC SYSTEM PROTEIN B"/>
    <property type="match status" value="1"/>
</dbReference>
<gene>
    <name evidence="13 17" type="primary">uvrB</name>
    <name evidence="17" type="ORF">FKV68_10895</name>
</gene>
<name>A0A859QNH6_9HYPH</name>
<keyword evidence="9 13" id="KW-0234">DNA repair</keyword>
<dbReference type="PROSITE" id="PS51192">
    <property type="entry name" value="HELICASE_ATP_BIND_1"/>
    <property type="match status" value="1"/>
</dbReference>
<keyword evidence="3 13" id="KW-0963">Cytoplasm</keyword>
<dbReference type="PROSITE" id="PS50151">
    <property type="entry name" value="UVR"/>
    <property type="match status" value="1"/>
</dbReference>
<evidence type="ECO:0000256" key="12">
    <source>
        <dbReference type="ARBA" id="ARBA00029504"/>
    </source>
</evidence>
<keyword evidence="15" id="KW-0175">Coiled coil</keyword>
<keyword evidence="6 13" id="KW-0228">DNA excision</keyword>
<evidence type="ECO:0000313" key="18">
    <source>
        <dbReference type="Proteomes" id="UP000510721"/>
    </source>
</evidence>
<dbReference type="NCBIfam" id="NF003673">
    <property type="entry name" value="PRK05298.1"/>
    <property type="match status" value="1"/>
</dbReference>
<comment type="domain">
    <text evidence="13">The beta-hairpin motif is involved in DNA binding.</text>
</comment>
<evidence type="ECO:0000256" key="10">
    <source>
        <dbReference type="ARBA" id="ARBA00023236"/>
    </source>
</evidence>
<dbReference type="Pfam" id="PF02151">
    <property type="entry name" value="UVR"/>
    <property type="match status" value="1"/>
</dbReference>
<dbReference type="AlphaFoldDB" id="A0A859QNH6"/>
<dbReference type="CDD" id="cd18790">
    <property type="entry name" value="SF2_C_UvrB"/>
    <property type="match status" value="1"/>
</dbReference>
<evidence type="ECO:0000256" key="15">
    <source>
        <dbReference type="SAM" id="Coils"/>
    </source>
</evidence>
<comment type="similarity">
    <text evidence="2 13 14">Belongs to the UvrB family.</text>
</comment>
<dbReference type="GO" id="GO:0009432">
    <property type="term" value="P:SOS response"/>
    <property type="evidence" value="ECO:0007669"/>
    <property type="project" value="UniProtKB-UniRule"/>
</dbReference>
<dbReference type="Pfam" id="PF12344">
    <property type="entry name" value="UvrB"/>
    <property type="match status" value="1"/>
</dbReference>
<keyword evidence="18" id="KW-1185">Reference proteome</keyword>
<feature type="region of interest" description="Disordered" evidence="16">
    <location>
        <begin position="1"/>
        <end position="111"/>
    </location>
</feature>
<comment type="subcellular location">
    <subcellularLocation>
        <location evidence="1 13 14">Cytoplasm</location>
    </subcellularLocation>
</comment>
<dbReference type="Pfam" id="PF17757">
    <property type="entry name" value="UvrB_inter"/>
    <property type="match status" value="1"/>
</dbReference>
<sequence length="1023" mass="112374">MARNPKNSPKKSSTPSGFEEAPQAPLSGTPLSGNISDWVKQLESEAEASTFESQREIASKAGKHRKKVEIAASKSAAKEKSADVARGGKGKPEIVGGKTARGTSMGGSHDPKTRAAAGLNPVAGLDVALEDADKLTTGSGVTATVDALAKLIESGNPLFKDGKLWTPHRPARPEKSEGGISLNMVTDYQPSGDQPTAIADLVEGLGSGERNQVLLGVTGSGKTFTMAKVIEATQRPAVILAPNKTLAAQLYSEFKNFFPDNAVEYFVSYYDYYQPEAYVPRSDTYIEKESSINEQIDRMRHSATRSLLERDDVVIVASVSCIYGIGSVETYTAMTFQMNVGDRLDQRQLLADLVAQQYKRRDMDFQRGSFRVRGDTIEIFPAHLEDAAWRISMFGDEIDSITEFDPLTGQKTGDLKSVKIYANSHYVTPRPTLNAAIKAIKDELTFRLAELERAGRLLEAQRLEQRTRYDLEMLEATGSCQGIENYSRYLTGRKPGEPPPTLFEYIPDNALIFIDESHVTIPQIGGMYRGDFRRKATLAEYGFRLPSCMDNRPLRFEEWDAMRPDTIAVSATPGGWEMEQSGGVFAEQVIRPTGLIDPPVEVRSAKTQVDDVLGEIRETAAAGYRTLVTVLTKRMAEDLTEYLHEQGVRVRYMHSDIDTLERIEIIRDLRLGAFDVLVGINLLREGLDIPECGFVAILDADKEGFLRSETSLIQTIGRAARNVDGKVILYADTITGSMQRAMEETARRREKQMAYNLENGITPESVKAKISDILDSVYERDHVRADISGVSGKGFADGGHLVGNNLQAHLNALEKQMRDAAADLDFETAARLRDEIKRLKAAELAALDDPLAREEARSAEGTTGRRKEEARSAEGTTGKRKEEARSAERKRDGKAIPSPISPPVGEMSGRTEGGKPASPAGYFQKPSLDDMGPGTDTERPLFRKPDLDEMGRDVAVPAGKGQSLFRKNTLDEMTVGRTEKPVTGKVPEKPLIRAKPGVGSYEDPAEEKQRKGRTKGKTGRPGR</sequence>
<evidence type="ECO:0000256" key="14">
    <source>
        <dbReference type="RuleBase" id="RU003587"/>
    </source>
</evidence>
<evidence type="ECO:0000313" key="17">
    <source>
        <dbReference type="EMBL" id="QLL61926.1"/>
    </source>
</evidence>
<evidence type="ECO:0000256" key="13">
    <source>
        <dbReference type="HAMAP-Rule" id="MF_00204"/>
    </source>
</evidence>
<dbReference type="SMART" id="SM00487">
    <property type="entry name" value="DEXDc"/>
    <property type="match status" value="1"/>
</dbReference>
<feature type="compositionally biased region" description="Basic residues" evidence="16">
    <location>
        <begin position="1010"/>
        <end position="1023"/>
    </location>
</feature>
<dbReference type="GO" id="GO:0003677">
    <property type="term" value="F:DNA binding"/>
    <property type="evidence" value="ECO:0007669"/>
    <property type="project" value="UniProtKB-UniRule"/>
</dbReference>
<keyword evidence="10 13" id="KW-0742">SOS response</keyword>
<dbReference type="InterPro" id="IPR006935">
    <property type="entry name" value="Helicase/UvrB_N"/>
</dbReference>
<feature type="coiled-coil region" evidence="15">
    <location>
        <begin position="803"/>
        <end position="830"/>
    </location>
</feature>
<dbReference type="InterPro" id="IPR036876">
    <property type="entry name" value="UVR_dom_sf"/>
</dbReference>
<keyword evidence="8 13" id="KW-0267">Excision nuclease</keyword>
<dbReference type="NCBIfam" id="TIGR00631">
    <property type="entry name" value="uvrb"/>
    <property type="match status" value="1"/>
</dbReference>
<reference evidence="17 18" key="1">
    <citation type="submission" date="2019-06" db="EMBL/GenBank/DDBJ databases">
        <title>Complete genome sequence of Ensifer mexicanus ITTG R7 isolated from nodules of Acacia angustissima (Mill.) Kuntze.</title>
        <authorList>
            <person name="Rincon-Rosales R."/>
            <person name="Rogel M.A."/>
            <person name="Guerrero G."/>
            <person name="Rincon-Molina C.I."/>
            <person name="Lopez-Lopez A."/>
            <person name="Martinez-Romero E."/>
        </authorList>
    </citation>
    <scope>NUCLEOTIDE SEQUENCE [LARGE SCALE GENOMIC DNA]</scope>
    <source>
        <strain evidence="17 18">ITTG R7</strain>
    </source>
</reference>
<evidence type="ECO:0000256" key="16">
    <source>
        <dbReference type="SAM" id="MobiDB-lite"/>
    </source>
</evidence>
<evidence type="ECO:0000256" key="11">
    <source>
        <dbReference type="ARBA" id="ARBA00026033"/>
    </source>
</evidence>
<dbReference type="GO" id="GO:0006289">
    <property type="term" value="P:nucleotide-excision repair"/>
    <property type="evidence" value="ECO:0007669"/>
    <property type="project" value="UniProtKB-UniRule"/>
</dbReference>
<dbReference type="Proteomes" id="UP000510721">
    <property type="component" value="Chromosome"/>
</dbReference>
<dbReference type="InterPro" id="IPR024759">
    <property type="entry name" value="UvrB_YAD/RRR_dom"/>
</dbReference>
<comment type="function">
    <text evidence="13">The UvrABC repair system catalyzes the recognition and processing of DNA lesions. A damage recognition complex composed of 2 UvrA and 2 UvrB subunits scans DNA for abnormalities. Upon binding of the UvrA(2)B(2) complex to a putative damaged site, the DNA wraps around one UvrB monomer. DNA wrap is dependent on ATP binding by UvrB and probably causes local melting of the DNA helix, facilitating insertion of UvrB beta-hairpin between the DNA strands. Then UvrB probes one DNA strand for the presence of a lesion. If a lesion is found the UvrA subunits dissociate and the UvrB-DNA preincision complex is formed. This complex is subsequently bound by UvrC and the second UvrB is released. If no lesion is found, the DNA wraps around the other UvrB subunit that will check the other stand for damage.</text>
</comment>
<keyword evidence="7 13" id="KW-0067">ATP-binding</keyword>
<organism evidence="17 18">
    <name type="scientific">Sinorhizobium mexicanum</name>
    <dbReference type="NCBI Taxonomy" id="375549"/>
    <lineage>
        <taxon>Bacteria</taxon>
        <taxon>Pseudomonadati</taxon>
        <taxon>Pseudomonadota</taxon>
        <taxon>Alphaproteobacteria</taxon>
        <taxon>Hyphomicrobiales</taxon>
        <taxon>Rhizobiaceae</taxon>
        <taxon>Sinorhizobium/Ensifer group</taxon>
        <taxon>Sinorhizobium</taxon>
    </lineage>
</organism>
<dbReference type="RefSeq" id="WP_180937839.1">
    <property type="nucleotide sequence ID" value="NZ_CP041238.1"/>
</dbReference>
<dbReference type="CDD" id="cd17916">
    <property type="entry name" value="DEXHc_UvrB"/>
    <property type="match status" value="1"/>
</dbReference>
<dbReference type="InterPro" id="IPR004807">
    <property type="entry name" value="UvrB"/>
</dbReference>
<evidence type="ECO:0000256" key="5">
    <source>
        <dbReference type="ARBA" id="ARBA00022763"/>
    </source>
</evidence>
<dbReference type="HAMAP" id="MF_00204">
    <property type="entry name" value="UvrB"/>
    <property type="match status" value="1"/>
</dbReference>
<dbReference type="InterPro" id="IPR014001">
    <property type="entry name" value="Helicase_ATP-bd"/>
</dbReference>
<feature type="short sequence motif" description="Beta-hairpin" evidence="13">
    <location>
        <begin position="269"/>
        <end position="292"/>
    </location>
</feature>
<dbReference type="SUPFAM" id="SSF52540">
    <property type="entry name" value="P-loop containing nucleoside triphosphate hydrolases"/>
    <property type="match status" value="2"/>
</dbReference>
<dbReference type="SMART" id="SM00490">
    <property type="entry name" value="HELICc"/>
    <property type="match status" value="1"/>
</dbReference>
<feature type="binding site" evidence="13">
    <location>
        <begin position="216"/>
        <end position="223"/>
    </location>
    <ligand>
        <name>ATP</name>
        <dbReference type="ChEBI" id="CHEBI:30616"/>
    </ligand>
</feature>
<evidence type="ECO:0000256" key="4">
    <source>
        <dbReference type="ARBA" id="ARBA00022741"/>
    </source>
</evidence>
<accession>A0A859QNH6</accession>
<evidence type="ECO:0000256" key="1">
    <source>
        <dbReference type="ARBA" id="ARBA00004496"/>
    </source>
</evidence>
<dbReference type="GO" id="GO:0009380">
    <property type="term" value="C:excinuclease repair complex"/>
    <property type="evidence" value="ECO:0007669"/>
    <property type="project" value="InterPro"/>
</dbReference>
<dbReference type="InterPro" id="IPR041471">
    <property type="entry name" value="UvrB_inter"/>
</dbReference>
<dbReference type="InterPro" id="IPR027417">
    <property type="entry name" value="P-loop_NTPase"/>
</dbReference>
<comment type="subunit">
    <text evidence="11 13 14">Forms a heterotetramer with UvrA during the search for lesions. Interacts with UvrC in an incision complex.</text>
</comment>
<dbReference type="GO" id="GO:0005524">
    <property type="term" value="F:ATP binding"/>
    <property type="evidence" value="ECO:0007669"/>
    <property type="project" value="UniProtKB-UniRule"/>
</dbReference>
<keyword evidence="5 13" id="KW-0227">DNA damage</keyword>
<keyword evidence="4 13" id="KW-0547">Nucleotide-binding</keyword>
<feature type="region of interest" description="Disordered" evidence="16">
    <location>
        <begin position="852"/>
        <end position="1023"/>
    </location>
</feature>
<dbReference type="Pfam" id="PF00271">
    <property type="entry name" value="Helicase_C"/>
    <property type="match status" value="1"/>
</dbReference>
<dbReference type="GO" id="GO:0009381">
    <property type="term" value="F:excinuclease ABC activity"/>
    <property type="evidence" value="ECO:0007669"/>
    <property type="project" value="UniProtKB-UniRule"/>
</dbReference>
<dbReference type="Gene3D" id="3.40.50.300">
    <property type="entry name" value="P-loop containing nucleotide triphosphate hydrolases"/>
    <property type="match status" value="3"/>
</dbReference>
<dbReference type="GO" id="GO:0005737">
    <property type="term" value="C:cytoplasm"/>
    <property type="evidence" value="ECO:0007669"/>
    <property type="project" value="UniProtKB-SubCell"/>
</dbReference>
<protein>
    <recommendedName>
        <fullName evidence="12 13">UvrABC system protein B</fullName>
        <shortName evidence="13">Protein UvrB</shortName>
    </recommendedName>
    <alternativeName>
        <fullName evidence="13">Excinuclease ABC subunit B</fullName>
    </alternativeName>
</protein>
<evidence type="ECO:0000256" key="8">
    <source>
        <dbReference type="ARBA" id="ARBA00022881"/>
    </source>
</evidence>
<dbReference type="EMBL" id="CP041238">
    <property type="protein sequence ID" value="QLL61926.1"/>
    <property type="molecule type" value="Genomic_DNA"/>
</dbReference>
<dbReference type="Pfam" id="PF04851">
    <property type="entry name" value="ResIII"/>
    <property type="match status" value="1"/>
</dbReference>
<feature type="compositionally biased region" description="Basic and acidic residues" evidence="16">
    <location>
        <begin position="852"/>
        <end position="894"/>
    </location>
</feature>
<dbReference type="PANTHER" id="PTHR24029:SF0">
    <property type="entry name" value="UVRABC SYSTEM PROTEIN B"/>
    <property type="match status" value="1"/>
</dbReference>
<dbReference type="SUPFAM" id="SSF46600">
    <property type="entry name" value="C-terminal UvrC-binding domain of UvrB"/>
    <property type="match status" value="1"/>
</dbReference>